<keyword evidence="2" id="KW-1185">Reference proteome</keyword>
<dbReference type="Proteomes" id="UP000266313">
    <property type="component" value="Chromosome"/>
</dbReference>
<sequence length="61" mass="6876">MKGPIARNRSCRVQPYPSRVLPKAALRYCSNSMARKGRWGTIYGAGFRPKVGNVLPSVWIR</sequence>
<dbReference type="AlphaFoldDB" id="A0A250KS82"/>
<gene>
    <name evidence="1" type="ORF">sS8_2564</name>
</gene>
<proteinExistence type="predicted"/>
<dbReference type="EMBL" id="AP017928">
    <property type="protein sequence ID" value="BBA34515.1"/>
    <property type="molecule type" value="Genomic_DNA"/>
</dbReference>
<evidence type="ECO:0000313" key="1">
    <source>
        <dbReference type="EMBL" id="BBA34515.1"/>
    </source>
</evidence>
<reference evidence="1 2" key="1">
    <citation type="submission" date="2016-12" db="EMBL/GenBank/DDBJ databases">
        <title>Genome sequencing of Methylocaldum marinum.</title>
        <authorList>
            <person name="Takeuchi M."/>
            <person name="Kamagata Y."/>
            <person name="Hiraoka S."/>
            <person name="Oshima K."/>
            <person name="Hattori M."/>
            <person name="Iwasaki W."/>
        </authorList>
    </citation>
    <scope>NUCLEOTIDE SEQUENCE [LARGE SCALE GENOMIC DNA]</scope>
    <source>
        <strain evidence="1 2">S8</strain>
    </source>
</reference>
<protein>
    <submittedName>
        <fullName evidence="1">Uncharacterized protein</fullName>
    </submittedName>
</protein>
<name>A0A250KS82_9GAMM</name>
<accession>A0A250KS82</accession>
<evidence type="ECO:0000313" key="2">
    <source>
        <dbReference type="Proteomes" id="UP000266313"/>
    </source>
</evidence>
<dbReference type="KEGG" id="mmai:sS8_2564"/>
<organism evidence="1 2">
    <name type="scientific">Methylocaldum marinum</name>
    <dbReference type="NCBI Taxonomy" id="1432792"/>
    <lineage>
        <taxon>Bacteria</taxon>
        <taxon>Pseudomonadati</taxon>
        <taxon>Pseudomonadota</taxon>
        <taxon>Gammaproteobacteria</taxon>
        <taxon>Methylococcales</taxon>
        <taxon>Methylococcaceae</taxon>
        <taxon>Methylocaldum</taxon>
    </lineage>
</organism>